<dbReference type="GO" id="GO:0005794">
    <property type="term" value="C:Golgi apparatus"/>
    <property type="evidence" value="ECO:0007669"/>
    <property type="project" value="TreeGrafter"/>
</dbReference>
<accession>A0A498H904</accession>
<comment type="function">
    <text evidence="12">Component of the cytoplasmic LSM1-LSM7 complex which is involved in mRNA degradation by promoting decapping and leading to accurate 5'-3' mRNA decay. LSM1A and LSM1B are essential for the formation of the cytoplasmic LSM1-LSM7 complex which regulates developmental gene expression by the decapping of specific development-related transcripts. Required for P-body formation during heat stress.</text>
</comment>
<dbReference type="Pfam" id="PF06814">
    <property type="entry name" value="GOST_TM"/>
    <property type="match status" value="1"/>
</dbReference>
<evidence type="ECO:0000256" key="7">
    <source>
        <dbReference type="ARBA" id="ARBA00022729"/>
    </source>
</evidence>
<evidence type="ECO:0000256" key="6">
    <source>
        <dbReference type="ARBA" id="ARBA00022692"/>
    </source>
</evidence>
<dbReference type="GO" id="GO:0009631">
    <property type="term" value="P:cold acclimation"/>
    <property type="evidence" value="ECO:0007669"/>
    <property type="project" value="UniProtKB-ARBA"/>
</dbReference>
<sequence length="725" mass="81730">MSWAGPEDVYLSTSLASYLDKKLLVLLRDGRKLLGILRSFDQFANAVLEGACERVIVGDLYCDIPLGLYVIRGENVVLIGELDSEREELPPHMTRVSAAEIKRDDLIGQLSCGFSIMFKGQPKLRFSNYLKLRQNFFNGLVPSGFEFEGDGPKAHFQVSNNIDIVPNLAQKAEREASDLKGSGFVSVGRDKNGQTSFHRPQRLRERSIHLSLSSCSTCSSALRFELGSLGPRVRRREIRHQRQRLRRPRRKRGNLLFRIYPVRLRLRQRRLYIRFEKVTFRRSRESANLSSWPVHAIVFEVEDRETIGGSAYSGQRAVCCSGDLAKLGVCAQGEIIHRPSTENPGWPQVFGVSFEENEEVATLPSKSIQIMKTGMYNLYFIHCDPSIKDVVVEGKTIWKNPSGYLPGRMAPFMNFYGFMSLASVILGVSWFSQYARFWREVFPLQNCITLVITLGMFEMALWYFEYAEFNETGVRPTGTTAWAVTFGTVKRTVARVILLMVSMGYGVVRPSLGGLTSKVILLGLTFFLASEVLEMVENVGAVSDLSGKARLFLVLPVAILDAFFILWIFTSLSATLNKLQARRMMVKLDIYRKFTNALAVTVIVSVGWICYELYFKSNDVYNEQWQNAWIIPAFWQVLSFTLLFVVCILWAPSQTSTRYAYSGDSEEFDKDDTTLTLVKPALTPAKDAGSALETRPLQGSNGASNGGDEEDKIEYGVLAMRYIPG</sequence>
<evidence type="ECO:0000256" key="12">
    <source>
        <dbReference type="ARBA" id="ARBA00058260"/>
    </source>
</evidence>
<dbReference type="PROSITE" id="PS52002">
    <property type="entry name" value="SM"/>
    <property type="match status" value="1"/>
</dbReference>
<evidence type="ECO:0000256" key="14">
    <source>
        <dbReference type="SAM" id="Phobius"/>
    </source>
</evidence>
<evidence type="ECO:0000256" key="4">
    <source>
        <dbReference type="ARBA" id="ARBA00022490"/>
    </source>
</evidence>
<evidence type="ECO:0000313" key="16">
    <source>
        <dbReference type="EMBL" id="RXH67469.1"/>
    </source>
</evidence>
<dbReference type="InterPro" id="IPR047575">
    <property type="entry name" value="Sm"/>
</dbReference>
<dbReference type="Proteomes" id="UP000290289">
    <property type="component" value="Chromosome 17"/>
</dbReference>
<comment type="subcellular location">
    <subcellularLocation>
        <location evidence="2">Cytoplasm</location>
        <location evidence="2">P-body</location>
    </subcellularLocation>
    <subcellularLocation>
        <location evidence="1">Membrane</location>
        <topology evidence="1">Multi-pass membrane protein</topology>
    </subcellularLocation>
</comment>
<protein>
    <recommendedName>
        <fullName evidence="15">Sm domain-containing protein</fullName>
    </recommendedName>
</protein>
<feature type="transmembrane region" description="Helical" evidence="14">
    <location>
        <begin position="492"/>
        <end position="508"/>
    </location>
</feature>
<dbReference type="PANTHER" id="PTHR21229">
    <property type="entry name" value="LUNG SEVEN TRANSMEMBRANE RECEPTOR"/>
    <property type="match status" value="1"/>
</dbReference>
<keyword evidence="9 14" id="KW-1133">Transmembrane helix</keyword>
<keyword evidence="10 14" id="KW-0472">Membrane</keyword>
<dbReference type="InterPro" id="IPR001163">
    <property type="entry name" value="Sm_dom_euk/arc"/>
</dbReference>
<feature type="transmembrane region" description="Helical" evidence="14">
    <location>
        <begin position="515"/>
        <end position="533"/>
    </location>
</feature>
<keyword evidence="5" id="KW-0507">mRNA processing</keyword>
<name>A0A498H904_MALDO</name>
<feature type="region of interest" description="Disordered" evidence="13">
    <location>
        <begin position="687"/>
        <end position="710"/>
    </location>
</feature>
<keyword evidence="8" id="KW-0694">RNA-binding</keyword>
<organism evidence="16 17">
    <name type="scientific">Malus domestica</name>
    <name type="common">Apple</name>
    <name type="synonym">Pyrus malus</name>
    <dbReference type="NCBI Taxonomy" id="3750"/>
    <lineage>
        <taxon>Eukaryota</taxon>
        <taxon>Viridiplantae</taxon>
        <taxon>Streptophyta</taxon>
        <taxon>Embryophyta</taxon>
        <taxon>Tracheophyta</taxon>
        <taxon>Spermatophyta</taxon>
        <taxon>Magnoliopsida</taxon>
        <taxon>eudicotyledons</taxon>
        <taxon>Gunneridae</taxon>
        <taxon>Pentapetalae</taxon>
        <taxon>rosids</taxon>
        <taxon>fabids</taxon>
        <taxon>Rosales</taxon>
        <taxon>Rosaceae</taxon>
        <taxon>Amygdaloideae</taxon>
        <taxon>Maleae</taxon>
        <taxon>Malus</taxon>
    </lineage>
</organism>
<comment type="similarity">
    <text evidence="3">Belongs to the snRNP Sm proteins family.</text>
</comment>
<feature type="transmembrane region" description="Helical" evidence="14">
    <location>
        <begin position="447"/>
        <end position="464"/>
    </location>
</feature>
<evidence type="ECO:0000256" key="1">
    <source>
        <dbReference type="ARBA" id="ARBA00004141"/>
    </source>
</evidence>
<evidence type="ECO:0000259" key="15">
    <source>
        <dbReference type="PROSITE" id="PS52002"/>
    </source>
</evidence>
<dbReference type="InterPro" id="IPR009637">
    <property type="entry name" value="GPR107/GPR108-like"/>
</dbReference>
<keyword evidence="6 14" id="KW-0812">Transmembrane</keyword>
<dbReference type="InterPro" id="IPR010920">
    <property type="entry name" value="LSM_dom_sf"/>
</dbReference>
<dbReference type="GO" id="GO:0003723">
    <property type="term" value="F:RNA binding"/>
    <property type="evidence" value="ECO:0007669"/>
    <property type="project" value="UniProtKB-KW"/>
</dbReference>
<keyword evidence="7" id="KW-0732">Signal</keyword>
<dbReference type="Pfam" id="PF01423">
    <property type="entry name" value="LSM"/>
    <property type="match status" value="1"/>
</dbReference>
<dbReference type="GO" id="GO:0000932">
    <property type="term" value="C:P-body"/>
    <property type="evidence" value="ECO:0007669"/>
    <property type="project" value="UniProtKB-SubCell"/>
</dbReference>
<evidence type="ECO:0000256" key="3">
    <source>
        <dbReference type="ARBA" id="ARBA00006850"/>
    </source>
</evidence>
<dbReference type="GO" id="GO:0016020">
    <property type="term" value="C:membrane"/>
    <property type="evidence" value="ECO:0007669"/>
    <property type="project" value="UniProtKB-SubCell"/>
</dbReference>
<evidence type="ECO:0000256" key="9">
    <source>
        <dbReference type="ARBA" id="ARBA00022989"/>
    </source>
</evidence>
<feature type="transmembrane region" description="Helical" evidence="14">
    <location>
        <begin position="415"/>
        <end position="435"/>
    </location>
</feature>
<dbReference type="InterPro" id="IPR034104">
    <property type="entry name" value="Lsm1"/>
</dbReference>
<dbReference type="GO" id="GO:0042538">
    <property type="term" value="P:hyperosmotic salinity response"/>
    <property type="evidence" value="ECO:0007669"/>
    <property type="project" value="UniProtKB-ARBA"/>
</dbReference>
<dbReference type="FunFam" id="2.30.30.100:FF:000029">
    <property type="entry name" value="U6 snRNA-associated Sm-like protein LSm1"/>
    <property type="match status" value="1"/>
</dbReference>
<evidence type="ECO:0000256" key="5">
    <source>
        <dbReference type="ARBA" id="ARBA00022664"/>
    </source>
</evidence>
<dbReference type="InterPro" id="IPR053937">
    <property type="entry name" value="GOST_TM"/>
</dbReference>
<feature type="domain" description="Sm" evidence="15">
    <location>
        <begin position="10"/>
        <end position="85"/>
    </location>
</feature>
<dbReference type="CDD" id="cd01728">
    <property type="entry name" value="LSm1"/>
    <property type="match status" value="1"/>
</dbReference>
<evidence type="ECO:0000313" key="17">
    <source>
        <dbReference type="Proteomes" id="UP000290289"/>
    </source>
</evidence>
<dbReference type="EMBL" id="RDQH01000343">
    <property type="protein sequence ID" value="RXH67469.1"/>
    <property type="molecule type" value="Genomic_DNA"/>
</dbReference>
<keyword evidence="4" id="KW-0963">Cytoplasm</keyword>
<dbReference type="PANTHER" id="PTHR21229:SF15">
    <property type="entry name" value="LUNG SEVEN TRANSMEMBRANE RECEPTOR FAMILY PROTEIN"/>
    <property type="match status" value="1"/>
</dbReference>
<evidence type="ECO:0000256" key="2">
    <source>
        <dbReference type="ARBA" id="ARBA00004201"/>
    </source>
</evidence>
<evidence type="ECO:0000256" key="11">
    <source>
        <dbReference type="ARBA" id="ARBA00023274"/>
    </source>
</evidence>
<feature type="transmembrane region" description="Helical" evidence="14">
    <location>
        <begin position="627"/>
        <end position="651"/>
    </location>
</feature>
<evidence type="ECO:0000256" key="10">
    <source>
        <dbReference type="ARBA" id="ARBA00023136"/>
    </source>
</evidence>
<dbReference type="SUPFAM" id="SSF50182">
    <property type="entry name" value="Sm-like ribonucleoproteins"/>
    <property type="match status" value="1"/>
</dbReference>
<dbReference type="GO" id="GO:1990904">
    <property type="term" value="C:ribonucleoprotein complex"/>
    <property type="evidence" value="ECO:0007669"/>
    <property type="project" value="UniProtKB-KW"/>
</dbReference>
<evidence type="ECO:0000256" key="13">
    <source>
        <dbReference type="SAM" id="MobiDB-lite"/>
    </source>
</evidence>
<evidence type="ECO:0000256" key="8">
    <source>
        <dbReference type="ARBA" id="ARBA00022884"/>
    </source>
</evidence>
<dbReference type="AlphaFoldDB" id="A0A498H904"/>
<dbReference type="Gene3D" id="2.30.30.100">
    <property type="match status" value="1"/>
</dbReference>
<feature type="transmembrane region" description="Helical" evidence="14">
    <location>
        <begin position="597"/>
        <end position="615"/>
    </location>
</feature>
<feature type="transmembrane region" description="Helical" evidence="14">
    <location>
        <begin position="553"/>
        <end position="576"/>
    </location>
</feature>
<gene>
    <name evidence="16" type="ORF">DVH24_027616</name>
</gene>
<dbReference type="GO" id="GO:0006397">
    <property type="term" value="P:mRNA processing"/>
    <property type="evidence" value="ECO:0007669"/>
    <property type="project" value="UniProtKB-KW"/>
</dbReference>
<keyword evidence="11" id="KW-0687">Ribonucleoprotein</keyword>
<reference evidence="16 17" key="1">
    <citation type="submission" date="2018-10" db="EMBL/GenBank/DDBJ databases">
        <title>A high-quality apple genome assembly.</title>
        <authorList>
            <person name="Hu J."/>
        </authorList>
    </citation>
    <scope>NUCLEOTIDE SEQUENCE [LARGE SCALE GENOMIC DNA]</scope>
    <source>
        <strain evidence="17">cv. HFTH1</strain>
        <tissue evidence="16">Young leaf</tissue>
    </source>
</reference>
<keyword evidence="17" id="KW-1185">Reference proteome</keyword>
<dbReference type="GO" id="GO:0000956">
    <property type="term" value="P:nuclear-transcribed mRNA catabolic process"/>
    <property type="evidence" value="ECO:0007669"/>
    <property type="project" value="InterPro"/>
</dbReference>
<proteinExistence type="inferred from homology"/>
<comment type="caution">
    <text evidence="16">The sequence shown here is derived from an EMBL/GenBank/DDBJ whole genome shotgun (WGS) entry which is preliminary data.</text>
</comment>
<dbReference type="SMART" id="SM00651">
    <property type="entry name" value="Sm"/>
    <property type="match status" value="1"/>
</dbReference>